<dbReference type="InterPro" id="IPR000847">
    <property type="entry name" value="LysR_HTH_N"/>
</dbReference>
<dbReference type="Pfam" id="PF00126">
    <property type="entry name" value="HTH_1"/>
    <property type="match status" value="1"/>
</dbReference>
<organism evidence="6 7">
    <name type="scientific">Weissella muntiaci</name>
    <dbReference type="NCBI Taxonomy" id="2508881"/>
    <lineage>
        <taxon>Bacteria</taxon>
        <taxon>Bacillati</taxon>
        <taxon>Bacillota</taxon>
        <taxon>Bacilli</taxon>
        <taxon>Lactobacillales</taxon>
        <taxon>Lactobacillaceae</taxon>
        <taxon>Weissella</taxon>
    </lineage>
</organism>
<proteinExistence type="inferred from homology"/>
<dbReference type="SUPFAM" id="SSF53850">
    <property type="entry name" value="Periplasmic binding protein-like II"/>
    <property type="match status" value="1"/>
</dbReference>
<dbReference type="InterPro" id="IPR005119">
    <property type="entry name" value="LysR_subst-bd"/>
</dbReference>
<dbReference type="Gene3D" id="1.10.10.10">
    <property type="entry name" value="Winged helix-like DNA-binding domain superfamily/Winged helix DNA-binding domain"/>
    <property type="match status" value="1"/>
</dbReference>
<dbReference type="InterPro" id="IPR036390">
    <property type="entry name" value="WH_DNA-bd_sf"/>
</dbReference>
<dbReference type="GO" id="GO:0003677">
    <property type="term" value="F:DNA binding"/>
    <property type="evidence" value="ECO:0007669"/>
    <property type="project" value="UniProtKB-KW"/>
</dbReference>
<dbReference type="RefSeq" id="WP_148623870.1">
    <property type="nucleotide sequence ID" value="NZ_SDGZ01000028.1"/>
</dbReference>
<dbReference type="Proteomes" id="UP000371977">
    <property type="component" value="Unassembled WGS sequence"/>
</dbReference>
<evidence type="ECO:0000313" key="6">
    <source>
        <dbReference type="EMBL" id="TYC47835.1"/>
    </source>
</evidence>
<evidence type="ECO:0000256" key="4">
    <source>
        <dbReference type="ARBA" id="ARBA00023163"/>
    </source>
</evidence>
<dbReference type="InterPro" id="IPR036388">
    <property type="entry name" value="WH-like_DNA-bd_sf"/>
</dbReference>
<comment type="similarity">
    <text evidence="1">Belongs to the LysR transcriptional regulatory family.</text>
</comment>
<comment type="caution">
    <text evidence="6">The sequence shown here is derived from an EMBL/GenBank/DDBJ whole genome shotgun (WGS) entry which is preliminary data.</text>
</comment>
<dbReference type="GO" id="GO:0003700">
    <property type="term" value="F:DNA-binding transcription factor activity"/>
    <property type="evidence" value="ECO:0007669"/>
    <property type="project" value="InterPro"/>
</dbReference>
<dbReference type="Gene3D" id="3.40.190.10">
    <property type="entry name" value="Periplasmic binding protein-like II"/>
    <property type="match status" value="2"/>
</dbReference>
<dbReference type="PANTHER" id="PTHR30346:SF0">
    <property type="entry name" value="HCA OPERON TRANSCRIPTIONAL ACTIVATOR HCAR"/>
    <property type="match status" value="1"/>
</dbReference>
<dbReference type="FunFam" id="1.10.10.10:FF:000001">
    <property type="entry name" value="LysR family transcriptional regulator"/>
    <property type="match status" value="1"/>
</dbReference>
<accession>A0A6C2C3M3</accession>
<keyword evidence="3" id="KW-0238">DNA-binding</keyword>
<evidence type="ECO:0000313" key="7">
    <source>
        <dbReference type="Proteomes" id="UP000371977"/>
    </source>
</evidence>
<evidence type="ECO:0000256" key="3">
    <source>
        <dbReference type="ARBA" id="ARBA00023125"/>
    </source>
</evidence>
<evidence type="ECO:0000256" key="1">
    <source>
        <dbReference type="ARBA" id="ARBA00009437"/>
    </source>
</evidence>
<dbReference type="PRINTS" id="PR00039">
    <property type="entry name" value="HTHLYSR"/>
</dbReference>
<dbReference type="GO" id="GO:0032993">
    <property type="term" value="C:protein-DNA complex"/>
    <property type="evidence" value="ECO:0007669"/>
    <property type="project" value="TreeGrafter"/>
</dbReference>
<keyword evidence="2" id="KW-0805">Transcription regulation</keyword>
<dbReference type="PROSITE" id="PS50931">
    <property type="entry name" value="HTH_LYSR"/>
    <property type="match status" value="1"/>
</dbReference>
<reference evidence="6 7" key="1">
    <citation type="submission" date="2019-01" db="EMBL/GenBank/DDBJ databases">
        <title>Weissella sp. nov., a novel lactic acid bacterium isolated from animal feces.</title>
        <authorList>
            <person name="Wang L.-T."/>
        </authorList>
    </citation>
    <scope>NUCLEOTIDE SEQUENCE [LARGE SCALE GENOMIC DNA]</scope>
    <source>
        <strain evidence="6 7">8H-2</strain>
    </source>
</reference>
<dbReference type="Pfam" id="PF03466">
    <property type="entry name" value="LysR_substrate"/>
    <property type="match status" value="1"/>
</dbReference>
<evidence type="ECO:0000256" key="2">
    <source>
        <dbReference type="ARBA" id="ARBA00023015"/>
    </source>
</evidence>
<keyword evidence="4" id="KW-0804">Transcription</keyword>
<dbReference type="EMBL" id="SDGZ01000028">
    <property type="protein sequence ID" value="TYC47835.1"/>
    <property type="molecule type" value="Genomic_DNA"/>
</dbReference>
<name>A0A6C2C3M3_9LACO</name>
<dbReference type="OrthoDB" id="63123at2"/>
<dbReference type="SUPFAM" id="SSF46785">
    <property type="entry name" value="Winged helix' DNA-binding domain"/>
    <property type="match status" value="1"/>
</dbReference>
<feature type="domain" description="HTH lysR-type" evidence="5">
    <location>
        <begin position="1"/>
        <end position="58"/>
    </location>
</feature>
<sequence>MNLSTLNYFVQIATVGNLTKVAEQLFISQPTLSRHMKELEQEVGRQLFIRQSHSLKLSNDGQIFLKEAINVLQAVDTLEHVFDSKEAVLNKVEYLRIGYLENFNMQNMYDFLGKYKANNENIQIVLTPDTPANLSKGLENGEYDVIFSLYPYIRQYPNFENKKFIENHLQIALPKNHPLSQHQHLSFSELANETFILLDRNRSPIIVDYVLNKGIENGFNLNANYYVKSLSEGLSMTALGNGLAFLYSAMNQGELASKFNIKIVDLVDANESQDIHVAINSESSNPEIQNFFKQLTVEYSN</sequence>
<dbReference type="PANTHER" id="PTHR30346">
    <property type="entry name" value="TRANSCRIPTIONAL DUAL REGULATOR HCAR-RELATED"/>
    <property type="match status" value="1"/>
</dbReference>
<protein>
    <submittedName>
        <fullName evidence="6">LysR family transcriptional regulator</fullName>
    </submittedName>
</protein>
<gene>
    <name evidence="6" type="ORF">ESZ50_10805</name>
</gene>
<keyword evidence="7" id="KW-1185">Reference proteome</keyword>
<dbReference type="CDD" id="cd08414">
    <property type="entry name" value="PBP2_LTTR_aromatics_like"/>
    <property type="match status" value="1"/>
</dbReference>
<dbReference type="AlphaFoldDB" id="A0A6C2C3M3"/>
<evidence type="ECO:0000259" key="5">
    <source>
        <dbReference type="PROSITE" id="PS50931"/>
    </source>
</evidence>